<accession>A0AAD8Z4Q4</accession>
<evidence type="ECO:0000313" key="3">
    <source>
        <dbReference type="Proteomes" id="UP001239994"/>
    </source>
</evidence>
<dbReference type="AlphaFoldDB" id="A0AAD8Z4Q4"/>
<feature type="compositionally biased region" description="Pro residues" evidence="1">
    <location>
        <begin position="154"/>
        <end position="166"/>
    </location>
</feature>
<name>A0AAD8Z4Q4_9TELE</name>
<evidence type="ECO:0000256" key="1">
    <source>
        <dbReference type="SAM" id="MobiDB-lite"/>
    </source>
</evidence>
<comment type="caution">
    <text evidence="2">The sequence shown here is derived from an EMBL/GenBank/DDBJ whole genome shotgun (WGS) entry which is preliminary data.</text>
</comment>
<sequence>MWSDESIFTLFQSGGRIRPRKDSKVCKEGAALHSPPGRTFSEFCALLLTELVGWYITTDRGAMPDVRVNSYMGHGSNKSCSNTDMLDGSLPKSSDHLGLLIKSRKHDHQGNGRFWSKCEDPYRGAWGQRGQSLPPVPAVDIPEEQALYKYSIPTPPMPRPPKPHPYPADGGGGHSEWGKFESAHIEGHLTLPSTP</sequence>
<feature type="non-terminal residue" evidence="2">
    <location>
        <position position="1"/>
    </location>
</feature>
<organism evidence="2 3">
    <name type="scientific">Electrophorus voltai</name>
    <dbReference type="NCBI Taxonomy" id="2609070"/>
    <lineage>
        <taxon>Eukaryota</taxon>
        <taxon>Metazoa</taxon>
        <taxon>Chordata</taxon>
        <taxon>Craniata</taxon>
        <taxon>Vertebrata</taxon>
        <taxon>Euteleostomi</taxon>
        <taxon>Actinopterygii</taxon>
        <taxon>Neopterygii</taxon>
        <taxon>Teleostei</taxon>
        <taxon>Ostariophysi</taxon>
        <taxon>Gymnotiformes</taxon>
        <taxon>Gymnotoidei</taxon>
        <taxon>Gymnotidae</taxon>
        <taxon>Electrophorus</taxon>
    </lineage>
</organism>
<keyword evidence="3" id="KW-1185">Reference proteome</keyword>
<gene>
    <name evidence="2" type="ORF">P4O66_013407</name>
</gene>
<dbReference type="EMBL" id="JAROKS010000020">
    <property type="protein sequence ID" value="KAK1791393.1"/>
    <property type="molecule type" value="Genomic_DNA"/>
</dbReference>
<protein>
    <submittedName>
        <fullName evidence="2">Uncharacterized protein</fullName>
    </submittedName>
</protein>
<evidence type="ECO:0000313" key="2">
    <source>
        <dbReference type="EMBL" id="KAK1791393.1"/>
    </source>
</evidence>
<feature type="compositionally biased region" description="Basic and acidic residues" evidence="1">
    <location>
        <begin position="176"/>
        <end position="187"/>
    </location>
</feature>
<reference evidence="2" key="1">
    <citation type="submission" date="2023-03" db="EMBL/GenBank/DDBJ databases">
        <title>Electrophorus voltai genome.</title>
        <authorList>
            <person name="Bian C."/>
        </authorList>
    </citation>
    <scope>NUCLEOTIDE SEQUENCE</scope>
    <source>
        <strain evidence="2">CB-2022</strain>
        <tissue evidence="2">Muscle</tissue>
    </source>
</reference>
<feature type="region of interest" description="Disordered" evidence="1">
    <location>
        <begin position="154"/>
        <end position="195"/>
    </location>
</feature>
<dbReference type="Proteomes" id="UP001239994">
    <property type="component" value="Unassembled WGS sequence"/>
</dbReference>
<proteinExistence type="predicted"/>